<keyword evidence="9 14" id="KW-0540">Nuclease</keyword>
<keyword evidence="19" id="KW-1185">Reference proteome</keyword>
<organism evidence="18 19">
    <name type="scientific">Nosocomiicoccus ampullae</name>
    <dbReference type="NCBI Taxonomy" id="489910"/>
    <lineage>
        <taxon>Bacteria</taxon>
        <taxon>Bacillati</taxon>
        <taxon>Bacillota</taxon>
        <taxon>Bacilli</taxon>
        <taxon>Bacillales</taxon>
        <taxon>Staphylococcaceae</taxon>
        <taxon>Nosocomiicoccus</taxon>
    </lineage>
</organism>
<name>A0A9Q2CZM1_9STAP</name>
<evidence type="ECO:0000256" key="8">
    <source>
        <dbReference type="ARBA" id="ARBA00022490"/>
    </source>
</evidence>
<dbReference type="PANTHER" id="PTHR10954">
    <property type="entry name" value="RIBONUCLEASE H2 SUBUNIT A"/>
    <property type="match status" value="1"/>
</dbReference>
<feature type="binding site" evidence="14 15">
    <location>
        <position position="71"/>
    </location>
    <ligand>
        <name>a divalent metal cation</name>
        <dbReference type="ChEBI" id="CHEBI:60240"/>
    </ligand>
</feature>
<feature type="binding site" evidence="14 15">
    <location>
        <position position="161"/>
    </location>
    <ligand>
        <name>a divalent metal cation</name>
        <dbReference type="ChEBI" id="CHEBI:60240"/>
    </ligand>
</feature>
<evidence type="ECO:0000256" key="15">
    <source>
        <dbReference type="PROSITE-ProRule" id="PRU01319"/>
    </source>
</evidence>
<dbReference type="NCBIfam" id="NF000595">
    <property type="entry name" value="PRK00015.1-3"/>
    <property type="match status" value="1"/>
</dbReference>
<evidence type="ECO:0000256" key="5">
    <source>
        <dbReference type="ARBA" id="ARBA00007383"/>
    </source>
</evidence>
<evidence type="ECO:0000256" key="14">
    <source>
        <dbReference type="HAMAP-Rule" id="MF_00052"/>
    </source>
</evidence>
<dbReference type="GO" id="GO:0032299">
    <property type="term" value="C:ribonuclease H2 complex"/>
    <property type="evidence" value="ECO:0007669"/>
    <property type="project" value="TreeGrafter"/>
</dbReference>
<dbReference type="AlphaFoldDB" id="A0A9Q2CZM1"/>
<dbReference type="PROSITE" id="PS51975">
    <property type="entry name" value="RNASE_H_2"/>
    <property type="match status" value="1"/>
</dbReference>
<dbReference type="InterPro" id="IPR001352">
    <property type="entry name" value="RNase_HII/HIII"/>
</dbReference>
<accession>A0A9Q2CZM1</accession>
<dbReference type="SUPFAM" id="SSF53098">
    <property type="entry name" value="Ribonuclease H-like"/>
    <property type="match status" value="1"/>
</dbReference>
<evidence type="ECO:0000256" key="16">
    <source>
        <dbReference type="RuleBase" id="RU003515"/>
    </source>
</evidence>
<comment type="similarity">
    <text evidence="5 14 16">Belongs to the RNase HII family.</text>
</comment>
<dbReference type="GO" id="GO:0043137">
    <property type="term" value="P:DNA replication, removal of RNA primer"/>
    <property type="evidence" value="ECO:0007669"/>
    <property type="project" value="TreeGrafter"/>
</dbReference>
<dbReference type="Gene3D" id="3.30.420.10">
    <property type="entry name" value="Ribonuclease H-like superfamily/Ribonuclease H"/>
    <property type="match status" value="1"/>
</dbReference>
<comment type="caution">
    <text evidence="18">The sequence shown here is derived from an EMBL/GenBank/DDBJ whole genome shotgun (WGS) entry which is preliminary data.</text>
</comment>
<keyword evidence="11 14" id="KW-0255">Endonuclease</keyword>
<keyword evidence="13 14" id="KW-0464">Manganese</keyword>
<reference evidence="18 19" key="1">
    <citation type="submission" date="2020-08" db="EMBL/GenBank/DDBJ databases">
        <title>Genomic Encyclopedia of Type Strains, Phase IV (KMG-IV): sequencing the most valuable type-strain genomes for metagenomic binning, comparative biology and taxonomic classification.</title>
        <authorList>
            <person name="Goeker M."/>
        </authorList>
    </citation>
    <scope>NUCLEOTIDE SEQUENCE [LARGE SCALE GENOMIC DNA]</scope>
    <source>
        <strain evidence="18 19">DSM 19163</strain>
    </source>
</reference>
<dbReference type="InterPro" id="IPR024567">
    <property type="entry name" value="RNase_HII/HIII_dom"/>
</dbReference>
<dbReference type="GO" id="GO:0003723">
    <property type="term" value="F:RNA binding"/>
    <property type="evidence" value="ECO:0007669"/>
    <property type="project" value="UniProtKB-UniRule"/>
</dbReference>
<dbReference type="InterPro" id="IPR036397">
    <property type="entry name" value="RNaseH_sf"/>
</dbReference>
<evidence type="ECO:0000256" key="7">
    <source>
        <dbReference type="ARBA" id="ARBA00019179"/>
    </source>
</evidence>
<evidence type="ECO:0000256" key="6">
    <source>
        <dbReference type="ARBA" id="ARBA00012180"/>
    </source>
</evidence>
<dbReference type="GO" id="GO:0005737">
    <property type="term" value="C:cytoplasm"/>
    <property type="evidence" value="ECO:0007669"/>
    <property type="project" value="UniProtKB-SubCell"/>
</dbReference>
<keyword evidence="12 14" id="KW-0378">Hydrolase</keyword>
<evidence type="ECO:0000259" key="17">
    <source>
        <dbReference type="PROSITE" id="PS51975"/>
    </source>
</evidence>
<evidence type="ECO:0000256" key="3">
    <source>
        <dbReference type="ARBA" id="ARBA00004065"/>
    </source>
</evidence>
<dbReference type="GO" id="GO:0030145">
    <property type="term" value="F:manganese ion binding"/>
    <property type="evidence" value="ECO:0007669"/>
    <property type="project" value="UniProtKB-UniRule"/>
</dbReference>
<evidence type="ECO:0000256" key="2">
    <source>
        <dbReference type="ARBA" id="ARBA00001946"/>
    </source>
</evidence>
<dbReference type="InterPro" id="IPR012337">
    <property type="entry name" value="RNaseH-like_sf"/>
</dbReference>
<dbReference type="RefSeq" id="WP_183674361.1">
    <property type="nucleotide sequence ID" value="NZ_CBCRYX010000005.1"/>
</dbReference>
<dbReference type="NCBIfam" id="NF000594">
    <property type="entry name" value="PRK00015.1-1"/>
    <property type="match status" value="1"/>
</dbReference>
<dbReference type="Proteomes" id="UP000579136">
    <property type="component" value="Unassembled WGS sequence"/>
</dbReference>
<dbReference type="HAMAP" id="MF_00052_B">
    <property type="entry name" value="RNase_HII_B"/>
    <property type="match status" value="1"/>
</dbReference>
<feature type="domain" description="RNase H type-2" evidence="17">
    <location>
        <begin position="65"/>
        <end position="251"/>
    </location>
</feature>
<protein>
    <recommendedName>
        <fullName evidence="7 14">Ribonuclease HII</fullName>
        <shortName evidence="14">RNase HII</shortName>
        <ecNumber evidence="6 14">3.1.26.4</ecNumber>
    </recommendedName>
</protein>
<comment type="cofactor">
    <cofactor evidence="14 15">
        <name>Mn(2+)</name>
        <dbReference type="ChEBI" id="CHEBI:29035"/>
    </cofactor>
    <cofactor evidence="14 15">
        <name>Mg(2+)</name>
        <dbReference type="ChEBI" id="CHEBI:18420"/>
    </cofactor>
    <text evidence="14 15">Manganese or magnesium. Binds 1 divalent metal ion per monomer in the absence of substrate. May bind a second metal ion after substrate binding.</text>
</comment>
<comment type="cofactor">
    <cofactor evidence="2">
        <name>Mg(2+)</name>
        <dbReference type="ChEBI" id="CHEBI:18420"/>
    </cofactor>
</comment>
<dbReference type="FunFam" id="3.30.420.10:FF:000006">
    <property type="entry name" value="Ribonuclease HII"/>
    <property type="match status" value="1"/>
</dbReference>
<keyword evidence="8 14" id="KW-0963">Cytoplasm</keyword>
<comment type="catalytic activity">
    <reaction evidence="1 14 15 16">
        <text>Endonucleolytic cleavage to 5'-phosphomonoester.</text>
        <dbReference type="EC" id="3.1.26.4"/>
    </reaction>
</comment>
<comment type="subcellular location">
    <subcellularLocation>
        <location evidence="4 14">Cytoplasm</location>
    </subcellularLocation>
</comment>
<evidence type="ECO:0000256" key="4">
    <source>
        <dbReference type="ARBA" id="ARBA00004496"/>
    </source>
</evidence>
<evidence type="ECO:0000256" key="9">
    <source>
        <dbReference type="ARBA" id="ARBA00022722"/>
    </source>
</evidence>
<evidence type="ECO:0000256" key="11">
    <source>
        <dbReference type="ARBA" id="ARBA00022759"/>
    </source>
</evidence>
<dbReference type="Pfam" id="PF01351">
    <property type="entry name" value="RNase_HII"/>
    <property type="match status" value="1"/>
</dbReference>
<dbReference type="EMBL" id="JACHHF010000006">
    <property type="protein sequence ID" value="MBB5176240.1"/>
    <property type="molecule type" value="Genomic_DNA"/>
</dbReference>
<comment type="function">
    <text evidence="3 14 16">Endonuclease that specifically degrades the RNA of RNA-DNA hybrids.</text>
</comment>
<sequence>MTIKEVKEYLETITSIEDLEQDELNNDRRVGVKNAIKSRKRKLLKELEVKNRYIRMMSYEHELNGIIAGVDEAGRGPLAGEVVAGAVILGDEKLYGLDDSKKLSESERNRLYDLILDTCTVGIGIATVEEIDTLNIYEATKLAMIRAVKDLNRDVDHLLIDAMELDVDIHQQSIIKGDANSNSIAAASIIAKVYRDRLMNEHSKEYPDYDFEKNSGYGTKSHLDALNKYGVTPIHRKSFSPVKEMTHNLFDI</sequence>
<evidence type="ECO:0000256" key="1">
    <source>
        <dbReference type="ARBA" id="ARBA00000077"/>
    </source>
</evidence>
<dbReference type="EC" id="3.1.26.4" evidence="6 14"/>
<gene>
    <name evidence="14" type="primary">rnhB</name>
    <name evidence="18" type="ORF">HNQ45_001127</name>
</gene>
<evidence type="ECO:0000256" key="13">
    <source>
        <dbReference type="ARBA" id="ARBA00023211"/>
    </source>
</evidence>
<evidence type="ECO:0000313" key="19">
    <source>
        <dbReference type="Proteomes" id="UP000579136"/>
    </source>
</evidence>
<dbReference type="GO" id="GO:0006298">
    <property type="term" value="P:mismatch repair"/>
    <property type="evidence" value="ECO:0007669"/>
    <property type="project" value="TreeGrafter"/>
</dbReference>
<feature type="binding site" evidence="14 15">
    <location>
        <position position="72"/>
    </location>
    <ligand>
        <name>a divalent metal cation</name>
        <dbReference type="ChEBI" id="CHEBI:60240"/>
    </ligand>
</feature>
<keyword evidence="10 14" id="KW-0479">Metal-binding</keyword>
<evidence type="ECO:0000313" key="18">
    <source>
        <dbReference type="EMBL" id="MBB5176240.1"/>
    </source>
</evidence>
<proteinExistence type="inferred from homology"/>
<dbReference type="PANTHER" id="PTHR10954:SF18">
    <property type="entry name" value="RIBONUCLEASE HII"/>
    <property type="match status" value="1"/>
</dbReference>
<dbReference type="InterPro" id="IPR022898">
    <property type="entry name" value="RNase_HII"/>
</dbReference>
<dbReference type="GO" id="GO:0004523">
    <property type="term" value="F:RNA-DNA hybrid ribonuclease activity"/>
    <property type="evidence" value="ECO:0007669"/>
    <property type="project" value="UniProtKB-UniRule"/>
</dbReference>
<dbReference type="CDD" id="cd07182">
    <property type="entry name" value="RNase_HII_bacteria_HII_like"/>
    <property type="match status" value="1"/>
</dbReference>
<evidence type="ECO:0000256" key="10">
    <source>
        <dbReference type="ARBA" id="ARBA00022723"/>
    </source>
</evidence>
<evidence type="ECO:0000256" key="12">
    <source>
        <dbReference type="ARBA" id="ARBA00022801"/>
    </source>
</evidence>